<comment type="caution">
    <text evidence="8">The sequence shown here is derived from an EMBL/GenBank/DDBJ whole genome shotgun (WGS) entry which is preliminary data.</text>
</comment>
<evidence type="ECO:0000256" key="3">
    <source>
        <dbReference type="ARBA" id="ARBA00012510"/>
    </source>
</evidence>
<dbReference type="AlphaFoldDB" id="A0A815NGK0"/>
<dbReference type="PANTHER" id="PTHR23300">
    <property type="entry name" value="METHANETHIOL OXIDASE"/>
    <property type="match status" value="1"/>
</dbReference>
<comment type="catalytic activity">
    <reaction evidence="6">
        <text>methanethiol + O2 + H2O = hydrogen sulfide + formaldehyde + H2O2 + H(+)</text>
        <dbReference type="Rhea" id="RHEA:11812"/>
        <dbReference type="ChEBI" id="CHEBI:15377"/>
        <dbReference type="ChEBI" id="CHEBI:15378"/>
        <dbReference type="ChEBI" id="CHEBI:15379"/>
        <dbReference type="ChEBI" id="CHEBI:16007"/>
        <dbReference type="ChEBI" id="CHEBI:16240"/>
        <dbReference type="ChEBI" id="CHEBI:16842"/>
        <dbReference type="ChEBI" id="CHEBI:29919"/>
        <dbReference type="EC" id="1.8.3.4"/>
    </reaction>
</comment>
<dbReference type="Proteomes" id="UP000663828">
    <property type="component" value="Unassembled WGS sequence"/>
</dbReference>
<dbReference type="Proteomes" id="UP000663852">
    <property type="component" value="Unassembled WGS sequence"/>
</dbReference>
<evidence type="ECO:0000256" key="5">
    <source>
        <dbReference type="ARBA" id="ARBA00023266"/>
    </source>
</evidence>
<evidence type="ECO:0000256" key="6">
    <source>
        <dbReference type="ARBA" id="ARBA00047539"/>
    </source>
</evidence>
<proteinExistence type="inferred from homology"/>
<reference evidence="8" key="1">
    <citation type="submission" date="2021-02" db="EMBL/GenBank/DDBJ databases">
        <authorList>
            <person name="Nowell W R."/>
        </authorList>
    </citation>
    <scope>NUCLEOTIDE SEQUENCE</scope>
</reference>
<organism evidence="8 10">
    <name type="scientific">Adineta ricciae</name>
    <name type="common">Rotifer</name>
    <dbReference type="NCBI Taxonomy" id="249248"/>
    <lineage>
        <taxon>Eukaryota</taxon>
        <taxon>Metazoa</taxon>
        <taxon>Spiralia</taxon>
        <taxon>Gnathifera</taxon>
        <taxon>Rotifera</taxon>
        <taxon>Eurotatoria</taxon>
        <taxon>Bdelloidea</taxon>
        <taxon>Adinetida</taxon>
        <taxon>Adinetidae</taxon>
        <taxon>Adineta</taxon>
    </lineage>
</organism>
<dbReference type="InterPro" id="IPR008826">
    <property type="entry name" value="Se-bd"/>
</dbReference>
<name>A0A815NGK0_ADIRI</name>
<evidence type="ECO:0000313" key="9">
    <source>
        <dbReference type="Proteomes" id="UP000663828"/>
    </source>
</evidence>
<dbReference type="Gene3D" id="2.130.10.10">
    <property type="entry name" value="YVTN repeat-like/Quinoprotein amine dehydrogenase"/>
    <property type="match status" value="1"/>
</dbReference>
<dbReference type="EMBL" id="CAJNOR010003337">
    <property type="protein sequence ID" value="CAF1403562.1"/>
    <property type="molecule type" value="Genomic_DNA"/>
</dbReference>
<accession>A0A815NGK0</accession>
<comment type="similarity">
    <text evidence="2">Belongs to the selenium-binding protein family.</text>
</comment>
<dbReference type="Pfam" id="PF05694">
    <property type="entry name" value="SBP56"/>
    <property type="match status" value="1"/>
</dbReference>
<dbReference type="SUPFAM" id="SSF75011">
    <property type="entry name" value="3-carboxy-cis,cis-mucoante lactonizing enzyme"/>
    <property type="match status" value="1"/>
</dbReference>
<evidence type="ECO:0000256" key="1">
    <source>
        <dbReference type="ARBA" id="ARBA00005177"/>
    </source>
</evidence>
<dbReference type="GO" id="GO:0008430">
    <property type="term" value="F:selenium binding"/>
    <property type="evidence" value="ECO:0007669"/>
    <property type="project" value="InterPro"/>
</dbReference>
<evidence type="ECO:0000313" key="8">
    <source>
        <dbReference type="EMBL" id="CAF1436234.1"/>
    </source>
</evidence>
<dbReference type="PANTHER" id="PTHR23300:SF0">
    <property type="entry name" value="METHANETHIOL OXIDASE"/>
    <property type="match status" value="1"/>
</dbReference>
<dbReference type="EC" id="1.8.3.4" evidence="3"/>
<keyword evidence="9" id="KW-1185">Reference proteome</keyword>
<dbReference type="OrthoDB" id="10252446at2759"/>
<comment type="pathway">
    <text evidence="1">Organosulfur degradation.</text>
</comment>
<dbReference type="EMBL" id="CAJNOJ010000405">
    <property type="protein sequence ID" value="CAF1436234.1"/>
    <property type="molecule type" value="Genomic_DNA"/>
</dbReference>
<dbReference type="GO" id="GO:0018549">
    <property type="term" value="F:methanethiol oxidase activity"/>
    <property type="evidence" value="ECO:0007669"/>
    <property type="project" value="UniProtKB-EC"/>
</dbReference>
<keyword evidence="5" id="KW-0711">Selenium</keyword>
<gene>
    <name evidence="8" type="ORF">EDS130_LOCUS38546</name>
    <name evidence="7" type="ORF">XAT740_LOCUS34284</name>
</gene>
<protein>
    <recommendedName>
        <fullName evidence="4">Methanethiol oxidase</fullName>
        <ecNumber evidence="3">1.8.3.4</ecNumber>
    </recommendedName>
</protein>
<sequence>MPSASSSCCKKGPGYATPLDAMQNGPREKVLYVAMVSCQEDQPDYLATIDADPDSPDYQKVISRLYSPNINDEFHHFGWNACSSCHDDCSKERRFIVLGGFKSSNIYIIDTADARKPSLYKTIDSAELKKFNLSAPHTVHCLGSGEIMISCLGNAKGELPGGFILLNENFEVTGRWNRGEVPSNVQFYYDFWYKPRHNIMVSSEWAAPNVFDKGFNPNDVALNKYGHSLHFWDWSKREYLKTVDLGKDGLIPLELRFCHNPPTPYGYVVCALGSSVFRFYQDPSNEWQVEKVIQVESLTGDDGQPVPAIISDMLISLNDKYIYFCNWFHGDVRQYDITDPAKPKLTGQVWLGGLTKTGSDYNDNRSLHGGPQMIQLSVDGKRLYVTNSLYSSWDDQFYPGIRQDGSYLAKIDCDSENGGMKLDQAFYMSFKNEPHGPARAHEVRYPGGDCTSDIWI</sequence>
<evidence type="ECO:0000256" key="4">
    <source>
        <dbReference type="ARBA" id="ARBA00015601"/>
    </source>
</evidence>
<evidence type="ECO:0000313" key="10">
    <source>
        <dbReference type="Proteomes" id="UP000663852"/>
    </source>
</evidence>
<evidence type="ECO:0000256" key="2">
    <source>
        <dbReference type="ARBA" id="ARBA00005606"/>
    </source>
</evidence>
<evidence type="ECO:0000313" key="7">
    <source>
        <dbReference type="EMBL" id="CAF1403562.1"/>
    </source>
</evidence>
<dbReference type="InterPro" id="IPR015943">
    <property type="entry name" value="WD40/YVTN_repeat-like_dom_sf"/>
</dbReference>